<evidence type="ECO:0000313" key="4">
    <source>
        <dbReference type="Proteomes" id="UP000333828"/>
    </source>
</evidence>
<dbReference type="RefSeq" id="WP_150683873.1">
    <property type="nucleotide sequence ID" value="NZ_CABPSI010000002.1"/>
</dbReference>
<dbReference type="Gene3D" id="3.30.70.260">
    <property type="match status" value="1"/>
</dbReference>
<evidence type="ECO:0000259" key="2">
    <source>
        <dbReference type="Pfam" id="PF21770"/>
    </source>
</evidence>
<dbReference type="Pfam" id="PF21770">
    <property type="entry name" value="MgtC_SapB_C"/>
    <property type="match status" value="1"/>
</dbReference>
<accession>A0A5E4UDZ1</accession>
<feature type="region of interest" description="Disordered" evidence="1">
    <location>
        <begin position="104"/>
        <end position="140"/>
    </location>
</feature>
<protein>
    <recommendedName>
        <fullName evidence="2">MgtC-like C-terminal domain-containing protein</fullName>
    </recommendedName>
</protein>
<keyword evidence="4" id="KW-1185">Reference proteome</keyword>
<reference evidence="3 4" key="1">
    <citation type="submission" date="2019-08" db="EMBL/GenBank/DDBJ databases">
        <authorList>
            <person name="Peeters C."/>
        </authorList>
    </citation>
    <scope>NUCLEOTIDE SEQUENCE [LARGE SCALE GENOMIC DNA]</scope>
    <source>
        <strain evidence="3 4">LMG 31115</strain>
    </source>
</reference>
<name>A0A5E4UDZ1_9BURK</name>
<organism evidence="3 4">
    <name type="scientific">Pandoraea iniqua</name>
    <dbReference type="NCBI Taxonomy" id="2508288"/>
    <lineage>
        <taxon>Bacteria</taxon>
        <taxon>Pseudomonadati</taxon>
        <taxon>Pseudomonadota</taxon>
        <taxon>Betaproteobacteria</taxon>
        <taxon>Burkholderiales</taxon>
        <taxon>Burkholderiaceae</taxon>
        <taxon>Pandoraea</taxon>
    </lineage>
</organism>
<gene>
    <name evidence="3" type="ORF">PIN31115_01964</name>
</gene>
<feature type="compositionally biased region" description="Basic and acidic residues" evidence="1">
    <location>
        <begin position="104"/>
        <end position="121"/>
    </location>
</feature>
<evidence type="ECO:0000256" key="1">
    <source>
        <dbReference type="SAM" id="MobiDB-lite"/>
    </source>
</evidence>
<dbReference type="EMBL" id="CABPSI010000002">
    <property type="protein sequence ID" value="VVD98276.1"/>
    <property type="molecule type" value="Genomic_DNA"/>
</dbReference>
<dbReference type="AlphaFoldDB" id="A0A5E4UDZ1"/>
<dbReference type="Proteomes" id="UP000333828">
    <property type="component" value="Unassembled WGS sequence"/>
</dbReference>
<feature type="domain" description="MgtC-like C-terminal" evidence="2">
    <location>
        <begin position="22"/>
        <end position="98"/>
    </location>
</feature>
<proteinExistence type="predicted"/>
<dbReference type="InterPro" id="IPR048640">
    <property type="entry name" value="MgtC-like_C"/>
</dbReference>
<evidence type="ECO:0000313" key="3">
    <source>
        <dbReference type="EMBL" id="VVD98276.1"/>
    </source>
</evidence>
<sequence>MRAFQTFQAFQSQPTRTTPVSRLTIVCLAEALNTLRKQMFTDLTALGLRATHVSITRWSDRDVASATVTLDCSQASRASLTALVMRLSGENSVRRVFWSDDANRPDRRAAVDRTDRSDRSANDPASYPSAGGMAGFAAPA</sequence>